<keyword evidence="2" id="KW-1185">Reference proteome</keyword>
<name>A0AC60QVA3_IXOPE</name>
<comment type="caution">
    <text evidence="1">The sequence shown here is derived from an EMBL/GenBank/DDBJ whole genome shotgun (WGS) entry which is preliminary data.</text>
</comment>
<organism evidence="1 2">
    <name type="scientific">Ixodes persulcatus</name>
    <name type="common">Taiga tick</name>
    <dbReference type="NCBI Taxonomy" id="34615"/>
    <lineage>
        <taxon>Eukaryota</taxon>
        <taxon>Metazoa</taxon>
        <taxon>Ecdysozoa</taxon>
        <taxon>Arthropoda</taxon>
        <taxon>Chelicerata</taxon>
        <taxon>Arachnida</taxon>
        <taxon>Acari</taxon>
        <taxon>Parasitiformes</taxon>
        <taxon>Ixodida</taxon>
        <taxon>Ixodoidea</taxon>
        <taxon>Ixodidae</taxon>
        <taxon>Ixodinae</taxon>
        <taxon>Ixodes</taxon>
    </lineage>
</organism>
<gene>
    <name evidence="1" type="ORF">HPB47_016120</name>
</gene>
<evidence type="ECO:0000313" key="2">
    <source>
        <dbReference type="Proteomes" id="UP000805193"/>
    </source>
</evidence>
<evidence type="ECO:0000313" key="1">
    <source>
        <dbReference type="EMBL" id="KAG0440883.1"/>
    </source>
</evidence>
<dbReference type="EMBL" id="JABSTQ010004833">
    <property type="protein sequence ID" value="KAG0440883.1"/>
    <property type="molecule type" value="Genomic_DNA"/>
</dbReference>
<reference evidence="1 2" key="1">
    <citation type="journal article" date="2020" name="Cell">
        <title>Large-Scale Comparative Analyses of Tick Genomes Elucidate Their Genetic Diversity and Vector Capacities.</title>
        <authorList>
            <consortium name="Tick Genome and Microbiome Consortium (TIGMIC)"/>
            <person name="Jia N."/>
            <person name="Wang J."/>
            <person name="Shi W."/>
            <person name="Du L."/>
            <person name="Sun Y."/>
            <person name="Zhan W."/>
            <person name="Jiang J.F."/>
            <person name="Wang Q."/>
            <person name="Zhang B."/>
            <person name="Ji P."/>
            <person name="Bell-Sakyi L."/>
            <person name="Cui X.M."/>
            <person name="Yuan T.T."/>
            <person name="Jiang B.G."/>
            <person name="Yang W.F."/>
            <person name="Lam T.T."/>
            <person name="Chang Q.C."/>
            <person name="Ding S.J."/>
            <person name="Wang X.J."/>
            <person name="Zhu J.G."/>
            <person name="Ruan X.D."/>
            <person name="Zhao L."/>
            <person name="Wei J.T."/>
            <person name="Ye R.Z."/>
            <person name="Que T.C."/>
            <person name="Du C.H."/>
            <person name="Zhou Y.H."/>
            <person name="Cheng J.X."/>
            <person name="Dai P.F."/>
            <person name="Guo W.B."/>
            <person name="Han X.H."/>
            <person name="Huang E.J."/>
            <person name="Li L.F."/>
            <person name="Wei W."/>
            <person name="Gao Y.C."/>
            <person name="Liu J.Z."/>
            <person name="Shao H.Z."/>
            <person name="Wang X."/>
            <person name="Wang C.C."/>
            <person name="Yang T.C."/>
            <person name="Huo Q.B."/>
            <person name="Li W."/>
            <person name="Chen H.Y."/>
            <person name="Chen S.E."/>
            <person name="Zhou L.G."/>
            <person name="Ni X.B."/>
            <person name="Tian J.H."/>
            <person name="Sheng Y."/>
            <person name="Liu T."/>
            <person name="Pan Y.S."/>
            <person name="Xia L.Y."/>
            <person name="Li J."/>
            <person name="Zhao F."/>
            <person name="Cao W.C."/>
        </authorList>
    </citation>
    <scope>NUCLEOTIDE SEQUENCE [LARGE SCALE GENOMIC DNA]</scope>
    <source>
        <strain evidence="1">Iper-2018</strain>
    </source>
</reference>
<protein>
    <submittedName>
        <fullName evidence="1">Uncharacterized protein</fullName>
    </submittedName>
</protein>
<dbReference type="Proteomes" id="UP000805193">
    <property type="component" value="Unassembled WGS sequence"/>
</dbReference>
<sequence length="1560" mass="168369">MAFFLGNRKVVYVPLRASHSFHLSDSKALILLRYLSGEWVPADRQGRYLRLWPQCTVCIPWGLEIARRYEAEGTGIIAVFEEQSSPCPTHNAGDGTSASSVGTESPDMFHCNELHHNGMGKGTSSYVDVEITGDKLPLGVAPLQVRRGSEPTLNRLSPRLSPVSSEPDPTKRWSAAVVVDDVSLSRGIKENGSHSDGEHPSSPGERGDGSGEEKSALLRISRGSGRLSILGNNPTMLRWAEAADRQLYKFQDSRKDPLGSAGSSPDRDSEVSGGSDERDNVVVLKNEAGPLGIHVVPEQGTGGRDMGLVIQGIEPGGRIDRDGRLQVGDTIVEVNGRSLLHLSFQDAQQVFKEALRAPEVCLHLSRRRRPRLASPSGPCPSPPPPLPTSPPPLPPGGRLGGSPVPCRSPPRRPPPPACRKTAEADGMHNGTVASTNGLVEGEERAGLNSKVATVTPTKKLPPPPPAPPPPPPPAATPNGRVAASTCLSVANTRKMGRKVHMKLVKGPQGLGFSVTTRDNPAGGNCPIYIKNILPKGAAIDDGRLRPGDRLLEVNGIEMTGRTQTEAVAILRNAPPGSTVELVVSRQEPDPSPSPGLPRELPPEKAGDEVGIFPWRQKEIVTLDIPLNDTGSAGLGVSVKGKTSTGPSGPVDLGIFVKSVIHGGAASKDGRLRTNDQLLNINGTSLLGVTNSHAMETLRRAMTQGEGPNPNAITLTVARRLPSQDVAENLRFEEGFLSSGDSFSVHLRSDSLLSSDSNAASSSCENLSVSGGSGNGRTPDHSTSGNSENTVVYLPSKQQQQFPMQTHDYGYGRNPVLDRLMGQGPGTLPGSLRNESYLRASHESWMADRQTGRHHAAGPHPRPAPLSPNVTRGSGEAVHIDDDYPSIARGGGDAAPPMTPVQEEEPQLMRLLQESNDLNQSELSLVDGGNFCRDGFGRQSISEKRHAHLDARNTDTYKRNKKSREEQEKVTSFTRPEQQQTEVKTSTSPPTLNGGPHHYDAPPNNRRPNALNGKEQQSSNLVRSNSADSLLGHSRPQGPTESGYLVKCQQVSKVHRNPLFFYPTCCFMMNGDSPSTDASCATYNTTVTKSNNSSGNNTGNGTGQLGPSLGMRKSSSLESLQTLVQGAGDGPGNGGRQERGARGCNESFRAAVDRSYEGPPTAPLTADQMETLEEEKESETGSSASAEHRTPSHPNTVASTLDPQEVAAYKKGAAKPVQRKKGLLKGLGSVFRCQAELFLWFQQQQQQQHQRSQPLPPLPVSPPPCGPNGTPSTRQERMQQLRAQHQKRHVERQGHYPRDDLEEWYEQDLQHKMRSPLPPQCRPLPPVPHALPPAYGTYGYCQRVIPKRRESDVVHSRSQSFDIFKEMERPGSRVGLADPTQYSHYVNFNEIQLHLRQFQQKQQQQQKQGPRPPPPPMPSRPRPERPSSNYFEYESIQAQLPKQHKEKNGTGGSGGTDSSSLPRHAHIAGHRMVYAKTVATTLPHGASISGNAKTVATTLPHAASITGNANSIGTLIKTVPTAAPRAHPQTVPGYRHSPNNLSQGYSVAPRRDHHQMPGSKV</sequence>
<proteinExistence type="predicted"/>
<accession>A0AC60QVA3</accession>